<evidence type="ECO:0000313" key="3">
    <source>
        <dbReference type="Proteomes" id="UP000828390"/>
    </source>
</evidence>
<comment type="caution">
    <text evidence="2">The sequence shown here is derived from an EMBL/GenBank/DDBJ whole genome shotgun (WGS) entry which is preliminary data.</text>
</comment>
<reference evidence="2" key="2">
    <citation type="submission" date="2020-11" db="EMBL/GenBank/DDBJ databases">
        <authorList>
            <person name="McCartney M.A."/>
            <person name="Auch B."/>
            <person name="Kono T."/>
            <person name="Mallez S."/>
            <person name="Becker A."/>
            <person name="Gohl D.M."/>
            <person name="Silverstein K.A.T."/>
            <person name="Koren S."/>
            <person name="Bechman K.B."/>
            <person name="Herman A."/>
            <person name="Abrahante J.E."/>
            <person name="Garbe J."/>
        </authorList>
    </citation>
    <scope>NUCLEOTIDE SEQUENCE</scope>
    <source>
        <strain evidence="2">Duluth1</strain>
        <tissue evidence="2">Whole animal</tissue>
    </source>
</reference>
<keyword evidence="3" id="KW-1185">Reference proteome</keyword>
<proteinExistence type="predicted"/>
<protein>
    <submittedName>
        <fullName evidence="2">Uncharacterized protein</fullName>
    </submittedName>
</protein>
<name>A0A9D4BUN7_DREPO</name>
<gene>
    <name evidence="2" type="ORF">DPMN_069011</name>
</gene>
<evidence type="ECO:0000256" key="1">
    <source>
        <dbReference type="SAM" id="MobiDB-lite"/>
    </source>
</evidence>
<organism evidence="2 3">
    <name type="scientific">Dreissena polymorpha</name>
    <name type="common">Zebra mussel</name>
    <name type="synonym">Mytilus polymorpha</name>
    <dbReference type="NCBI Taxonomy" id="45954"/>
    <lineage>
        <taxon>Eukaryota</taxon>
        <taxon>Metazoa</taxon>
        <taxon>Spiralia</taxon>
        <taxon>Lophotrochozoa</taxon>
        <taxon>Mollusca</taxon>
        <taxon>Bivalvia</taxon>
        <taxon>Autobranchia</taxon>
        <taxon>Heteroconchia</taxon>
        <taxon>Euheterodonta</taxon>
        <taxon>Imparidentia</taxon>
        <taxon>Neoheterodontei</taxon>
        <taxon>Myida</taxon>
        <taxon>Dreissenoidea</taxon>
        <taxon>Dreissenidae</taxon>
        <taxon>Dreissena</taxon>
    </lineage>
</organism>
<dbReference type="EMBL" id="JAIWYP010000014">
    <property type="protein sequence ID" value="KAH3709547.1"/>
    <property type="molecule type" value="Genomic_DNA"/>
</dbReference>
<evidence type="ECO:0000313" key="2">
    <source>
        <dbReference type="EMBL" id="KAH3709547.1"/>
    </source>
</evidence>
<sequence>VKHKNIKGNIIRTNVLTKFNKSEQHFHEDWTVHVTLRVKNSLLPGGHVFQPTGTIYQLVHDIIGTNLLTKFHEESDDICGLQTIFGKAPPPGGHVFQQPRTIFELIQYIIRSTVLSKFHDDWTIYVTFRVLTSLIGKNAPPSDGLIIKTNRLTKFHEYRTINVSSRVLTRSDNIIVASRVITRKNAPPQVEETNFQGSSANSVGDNSVQDGQIDRRRR</sequence>
<feature type="compositionally biased region" description="Polar residues" evidence="1">
    <location>
        <begin position="191"/>
        <end position="210"/>
    </location>
</feature>
<feature type="non-terminal residue" evidence="2">
    <location>
        <position position="218"/>
    </location>
</feature>
<dbReference type="AlphaFoldDB" id="A0A9D4BUN7"/>
<feature type="region of interest" description="Disordered" evidence="1">
    <location>
        <begin position="187"/>
        <end position="218"/>
    </location>
</feature>
<dbReference type="Proteomes" id="UP000828390">
    <property type="component" value="Unassembled WGS sequence"/>
</dbReference>
<accession>A0A9D4BUN7</accession>
<reference evidence="2" key="1">
    <citation type="journal article" date="2019" name="bioRxiv">
        <title>The Genome of the Zebra Mussel, Dreissena polymorpha: A Resource for Invasive Species Research.</title>
        <authorList>
            <person name="McCartney M.A."/>
            <person name="Auch B."/>
            <person name="Kono T."/>
            <person name="Mallez S."/>
            <person name="Zhang Y."/>
            <person name="Obille A."/>
            <person name="Becker A."/>
            <person name="Abrahante J.E."/>
            <person name="Garbe J."/>
            <person name="Badalamenti J.P."/>
            <person name="Herman A."/>
            <person name="Mangelson H."/>
            <person name="Liachko I."/>
            <person name="Sullivan S."/>
            <person name="Sone E.D."/>
            <person name="Koren S."/>
            <person name="Silverstein K.A.T."/>
            <person name="Beckman K.B."/>
            <person name="Gohl D.M."/>
        </authorList>
    </citation>
    <scope>NUCLEOTIDE SEQUENCE</scope>
    <source>
        <strain evidence="2">Duluth1</strain>
        <tissue evidence="2">Whole animal</tissue>
    </source>
</reference>